<gene>
    <name evidence="2" type="ORF">GQ55_9G318900</name>
</gene>
<protein>
    <submittedName>
        <fullName evidence="2">Uncharacterized protein</fullName>
    </submittedName>
</protein>
<evidence type="ECO:0000256" key="1">
    <source>
        <dbReference type="SAM" id="MobiDB-lite"/>
    </source>
</evidence>
<dbReference type="AlphaFoldDB" id="A0A2T7C825"/>
<evidence type="ECO:0000313" key="3">
    <source>
        <dbReference type="Proteomes" id="UP000244336"/>
    </source>
</evidence>
<feature type="compositionally biased region" description="Basic and acidic residues" evidence="1">
    <location>
        <begin position="150"/>
        <end position="164"/>
    </location>
</feature>
<dbReference type="Gramene" id="PUZ39499">
    <property type="protein sequence ID" value="PUZ39499"/>
    <property type="gene ID" value="GQ55_9G318900"/>
</dbReference>
<evidence type="ECO:0000313" key="2">
    <source>
        <dbReference type="EMBL" id="PUZ39499.1"/>
    </source>
</evidence>
<sequence>MAQPFLAVNRRSDGPDHTVGIKSAAHPTNASFLRIHCPISPLSSTPQIHPLPPTTDASSVAAAPSPSFVATPPASAPGAAACSPSARVRGGAPPLPIGLGSVRLDADCALQHVRGRGVGARRRKKAAQPRAVRARTVPVRRRWVPVQRERPLLDCRRGHTHTGDAPHPQTTSPEGSESARLPIARRGAAPLPRPLRRARRAPPRCPLPRHPAALRPWRLR</sequence>
<feature type="region of interest" description="Disordered" evidence="1">
    <location>
        <begin position="1"/>
        <end position="20"/>
    </location>
</feature>
<organism evidence="2 3">
    <name type="scientific">Panicum hallii var. hallii</name>
    <dbReference type="NCBI Taxonomy" id="1504633"/>
    <lineage>
        <taxon>Eukaryota</taxon>
        <taxon>Viridiplantae</taxon>
        <taxon>Streptophyta</taxon>
        <taxon>Embryophyta</taxon>
        <taxon>Tracheophyta</taxon>
        <taxon>Spermatophyta</taxon>
        <taxon>Magnoliopsida</taxon>
        <taxon>Liliopsida</taxon>
        <taxon>Poales</taxon>
        <taxon>Poaceae</taxon>
        <taxon>PACMAD clade</taxon>
        <taxon>Panicoideae</taxon>
        <taxon>Panicodae</taxon>
        <taxon>Paniceae</taxon>
        <taxon>Panicinae</taxon>
        <taxon>Panicum</taxon>
        <taxon>Panicum sect. Panicum</taxon>
    </lineage>
</organism>
<reference evidence="2 3" key="1">
    <citation type="submission" date="2018-04" db="EMBL/GenBank/DDBJ databases">
        <title>WGS assembly of Panicum hallii var. hallii HAL2.</title>
        <authorList>
            <person name="Lovell J."/>
            <person name="Jenkins J."/>
            <person name="Lowry D."/>
            <person name="Mamidi S."/>
            <person name="Sreedasyam A."/>
            <person name="Weng X."/>
            <person name="Barry K."/>
            <person name="Bonette J."/>
            <person name="Campitelli B."/>
            <person name="Daum C."/>
            <person name="Gordon S."/>
            <person name="Gould B."/>
            <person name="Lipzen A."/>
            <person name="MacQueen A."/>
            <person name="Palacio-Mejia J."/>
            <person name="Plott C."/>
            <person name="Shakirov E."/>
            <person name="Shu S."/>
            <person name="Yoshinaga Y."/>
            <person name="Zane M."/>
            <person name="Rokhsar D."/>
            <person name="Grimwood J."/>
            <person name="Schmutz J."/>
            <person name="Juenger T."/>
        </authorList>
    </citation>
    <scope>NUCLEOTIDE SEQUENCE [LARGE SCALE GENOMIC DNA]</scope>
    <source>
        <strain evidence="3">cv. HAL2</strain>
    </source>
</reference>
<dbReference type="Proteomes" id="UP000244336">
    <property type="component" value="Chromosome 9"/>
</dbReference>
<feature type="region of interest" description="Disordered" evidence="1">
    <location>
        <begin position="150"/>
        <end position="220"/>
    </location>
</feature>
<feature type="compositionally biased region" description="Low complexity" evidence="1">
    <location>
        <begin position="179"/>
        <end position="190"/>
    </location>
</feature>
<name>A0A2T7C825_9POAL</name>
<feature type="region of interest" description="Disordered" evidence="1">
    <location>
        <begin position="45"/>
        <end position="74"/>
    </location>
</feature>
<feature type="compositionally biased region" description="Low complexity" evidence="1">
    <location>
        <begin position="210"/>
        <end position="220"/>
    </location>
</feature>
<proteinExistence type="predicted"/>
<keyword evidence="3" id="KW-1185">Reference proteome</keyword>
<dbReference type="EMBL" id="CM009757">
    <property type="protein sequence ID" value="PUZ39499.1"/>
    <property type="molecule type" value="Genomic_DNA"/>
</dbReference>
<accession>A0A2T7C825</accession>
<feature type="compositionally biased region" description="Low complexity" evidence="1">
    <location>
        <begin position="54"/>
        <end position="74"/>
    </location>
</feature>